<dbReference type="Gene3D" id="3.40.50.150">
    <property type="entry name" value="Vaccinia Virus protein VP39"/>
    <property type="match status" value="1"/>
</dbReference>
<evidence type="ECO:0000313" key="4">
    <source>
        <dbReference type="Proteomes" id="UP000595636"/>
    </source>
</evidence>
<name>A0A7T7L255_9ACTN</name>
<accession>A0A7T7L255</accession>
<evidence type="ECO:0000259" key="2">
    <source>
        <dbReference type="Pfam" id="PF13649"/>
    </source>
</evidence>
<protein>
    <submittedName>
        <fullName evidence="3">Class I SAM-dependent methyltransferase</fullName>
    </submittedName>
</protein>
<dbReference type="EMBL" id="CP066831">
    <property type="protein sequence ID" value="QQM45062.1"/>
    <property type="molecule type" value="Genomic_DNA"/>
</dbReference>
<organism evidence="3 4">
    <name type="scientific">Streptomyces liliifuscus</name>
    <dbReference type="NCBI Taxonomy" id="2797636"/>
    <lineage>
        <taxon>Bacteria</taxon>
        <taxon>Bacillati</taxon>
        <taxon>Actinomycetota</taxon>
        <taxon>Actinomycetes</taxon>
        <taxon>Kitasatosporales</taxon>
        <taxon>Streptomycetaceae</taxon>
        <taxon>Streptomyces</taxon>
    </lineage>
</organism>
<feature type="domain" description="Methyltransferase" evidence="2">
    <location>
        <begin position="42"/>
        <end position="131"/>
    </location>
</feature>
<reference evidence="3 4" key="1">
    <citation type="submission" date="2020-12" db="EMBL/GenBank/DDBJ databases">
        <title>A novel species.</title>
        <authorList>
            <person name="Li K."/>
        </authorList>
    </citation>
    <scope>NUCLEOTIDE SEQUENCE [LARGE SCALE GENOMIC DNA]</scope>
    <source>
        <strain evidence="3 4">ZYC-3</strain>
    </source>
</reference>
<evidence type="ECO:0000256" key="1">
    <source>
        <dbReference type="ARBA" id="ARBA00022679"/>
    </source>
</evidence>
<dbReference type="InterPro" id="IPR041698">
    <property type="entry name" value="Methyltransf_25"/>
</dbReference>
<dbReference type="RefSeq" id="WP_200399872.1">
    <property type="nucleotide sequence ID" value="NZ_CP066831.1"/>
</dbReference>
<dbReference type="KEGG" id="slf:JEQ17_40460"/>
<evidence type="ECO:0000313" key="3">
    <source>
        <dbReference type="EMBL" id="QQM45062.1"/>
    </source>
</evidence>
<proteinExistence type="predicted"/>
<keyword evidence="3" id="KW-0489">Methyltransferase</keyword>
<dbReference type="AlphaFoldDB" id="A0A7T7L255"/>
<dbReference type="Gene3D" id="2.20.130.10">
    <property type="entry name" value="CAC2371-like domains"/>
    <property type="match status" value="1"/>
</dbReference>
<keyword evidence="1 3" id="KW-0808">Transferase</keyword>
<dbReference type="Proteomes" id="UP000595636">
    <property type="component" value="Chromosome"/>
</dbReference>
<dbReference type="GO" id="GO:0008168">
    <property type="term" value="F:methyltransferase activity"/>
    <property type="evidence" value="ECO:0007669"/>
    <property type="project" value="UniProtKB-KW"/>
</dbReference>
<dbReference type="CDD" id="cd02440">
    <property type="entry name" value="AdoMet_MTases"/>
    <property type="match status" value="1"/>
</dbReference>
<dbReference type="InterPro" id="IPR029063">
    <property type="entry name" value="SAM-dependent_MTases_sf"/>
</dbReference>
<dbReference type="GO" id="GO:0017000">
    <property type="term" value="P:antibiotic biosynthetic process"/>
    <property type="evidence" value="ECO:0007669"/>
    <property type="project" value="UniProtKB-ARBA"/>
</dbReference>
<dbReference type="SUPFAM" id="SSF53335">
    <property type="entry name" value="S-adenosyl-L-methionine-dependent methyltransferases"/>
    <property type="match status" value="1"/>
</dbReference>
<sequence>MYEEDFAHVYDDIYRRHKNYAGEADRIRELALEYRPDAASLLDVGCGTGEHLAHLRKHFDVAGVDLAPPMIRIASAKLPGVPLLQDDMCTFGLERTFDVVCSMYSSVGYLASADDLFTAVKNMAHHLRPGGVLIVEPWILREDWNGGDLVEAGFENEGGKVVRMGRWTTRDGRSHVEMHYLVATGSDPVRHFVDEQELSLFSREEYETAFRSAGCAVEYRPDGYADRGVFIGVRGAQRTV</sequence>
<dbReference type="Pfam" id="PF13649">
    <property type="entry name" value="Methyltransf_25"/>
    <property type="match status" value="1"/>
</dbReference>
<dbReference type="GO" id="GO:0032259">
    <property type="term" value="P:methylation"/>
    <property type="evidence" value="ECO:0007669"/>
    <property type="project" value="UniProtKB-KW"/>
</dbReference>
<dbReference type="PANTHER" id="PTHR43861">
    <property type="entry name" value="TRANS-ACONITATE 2-METHYLTRANSFERASE-RELATED"/>
    <property type="match status" value="1"/>
</dbReference>
<gene>
    <name evidence="3" type="ORF">JEQ17_40460</name>
</gene>
<keyword evidence="4" id="KW-1185">Reference proteome</keyword>